<protein>
    <submittedName>
        <fullName evidence="2">TolC family protein</fullName>
    </submittedName>
</protein>
<dbReference type="PROSITE" id="PS51257">
    <property type="entry name" value="PROKAR_LIPOPROTEIN"/>
    <property type="match status" value="1"/>
</dbReference>
<gene>
    <name evidence="2" type="ORF">FOB41_23190</name>
</gene>
<evidence type="ECO:0000313" key="3">
    <source>
        <dbReference type="Proteomes" id="UP000500870"/>
    </source>
</evidence>
<keyword evidence="1" id="KW-0732">Signal</keyword>
<proteinExistence type="predicted"/>
<dbReference type="InterPro" id="IPR010131">
    <property type="entry name" value="MdtP/NodT-like"/>
</dbReference>
<name>A0A6H0ZT99_9HYPH</name>
<reference evidence="2 3" key="1">
    <citation type="submission" date="2020-04" db="EMBL/GenBank/DDBJ databases">
        <title>FDA dAtabase for Regulatory Grade micrObial Sequences (FDA-ARGOS): Supporting development and validation of Infectious Disease Dx tests.</title>
        <authorList>
            <person name="Sciortino C."/>
            <person name="Tallon L."/>
            <person name="Sadzewicz L."/>
            <person name="Vavikolanu K."/>
            <person name="Mehta A."/>
            <person name="Aluvathingal J."/>
            <person name="Nadendla S."/>
            <person name="Nandy P."/>
            <person name="Geyer C."/>
            <person name="Yan Y."/>
            <person name="Sichtig H."/>
        </authorList>
    </citation>
    <scope>NUCLEOTIDE SEQUENCE [LARGE SCALE GENOMIC DNA]</scope>
    <source>
        <strain evidence="2 3">FDAARGOS_633</strain>
    </source>
</reference>
<evidence type="ECO:0000313" key="2">
    <source>
        <dbReference type="EMBL" id="QIX24026.1"/>
    </source>
</evidence>
<feature type="chain" id="PRO_5026197732" evidence="1">
    <location>
        <begin position="19"/>
        <end position="488"/>
    </location>
</feature>
<dbReference type="RefSeq" id="WP_112556483.1">
    <property type="nucleotide sequence ID" value="NZ_CP050899.1"/>
</dbReference>
<dbReference type="Gene3D" id="1.20.1600.10">
    <property type="entry name" value="Outer membrane efflux proteins (OEP)"/>
    <property type="match status" value="1"/>
</dbReference>
<dbReference type="EMBL" id="CP050899">
    <property type="protein sequence ID" value="QIX24026.1"/>
    <property type="molecule type" value="Genomic_DNA"/>
</dbReference>
<organism evidence="2 3">
    <name type="scientific">Agrobacterium pusense</name>
    <dbReference type="NCBI Taxonomy" id="648995"/>
    <lineage>
        <taxon>Bacteria</taxon>
        <taxon>Pseudomonadati</taxon>
        <taxon>Pseudomonadota</taxon>
        <taxon>Alphaproteobacteria</taxon>
        <taxon>Hyphomicrobiales</taxon>
        <taxon>Rhizobiaceae</taxon>
        <taxon>Rhizobium/Agrobacterium group</taxon>
        <taxon>Agrobacterium</taxon>
    </lineage>
</organism>
<dbReference type="GO" id="GO:0015562">
    <property type="term" value="F:efflux transmembrane transporter activity"/>
    <property type="evidence" value="ECO:0007669"/>
    <property type="project" value="InterPro"/>
</dbReference>
<feature type="signal peptide" evidence="1">
    <location>
        <begin position="1"/>
        <end position="18"/>
    </location>
</feature>
<dbReference type="PANTHER" id="PTHR30203">
    <property type="entry name" value="OUTER MEMBRANE CATION EFFLUX PROTEIN"/>
    <property type="match status" value="1"/>
</dbReference>
<evidence type="ECO:0000256" key="1">
    <source>
        <dbReference type="SAM" id="SignalP"/>
    </source>
</evidence>
<dbReference type="SUPFAM" id="SSF56954">
    <property type="entry name" value="Outer membrane efflux proteins (OEP)"/>
    <property type="match status" value="1"/>
</dbReference>
<dbReference type="PANTHER" id="PTHR30203:SF24">
    <property type="entry name" value="BLR4935 PROTEIN"/>
    <property type="match status" value="1"/>
</dbReference>
<dbReference type="AlphaFoldDB" id="A0A6H0ZT99"/>
<accession>A0A6H0ZT99</accession>
<dbReference type="Proteomes" id="UP000500870">
    <property type="component" value="Chromosome 3"/>
</dbReference>
<sequence>MRLRNIKLVSALALPLAAAGCVTTDYSAVDSGFANASLKSGEATGKQTVWIQTQSQAQAVRDRVKTLMAKKTIDVETAVQVALLNNKSLQASYADLGDSAADAWQTQLSVFPTFSVGLSGIGTPGLEAYRVLEGAIATNILALATYDKNIRIADNRFRQAQLNAAIATVSLAAETRRAWINAVAAWENVAYLNQAKNAADAASELAKKIGEAGSMPKAEQAREHVFYAELTGETAKARLEAKLAKEELIRLMGLAGSDIDFQIPNRLPNLPKTLIKRDDIEAEAIHKRMDLQVARLELQATAQSYKLEDATRIVTDIELVGTFEKEREREDGKILSDISKTASLEFTIPIFDSGQARLRKGELAYMRSANQLAALAVNVRSEARSAYVSYKSNYDIARHYRNNVLPLRSAIEQQSMLNYNGMITSTFELIADSREKIDSTILAVNAKRDFWLAEANLAPVVYGGSAGSGSAAAETEVASAEAAPAGGH</sequence>